<protein>
    <recommendedName>
        <fullName evidence="1">catechol O-methyltransferase</fullName>
        <ecNumber evidence="1">2.1.1.6</ecNumber>
    </recommendedName>
</protein>
<sequence length="167" mass="18280">MLEIGGYVGYSAILFGDALRRAGGQKYVSLEMSPKFASVARELVAVAGLDGFVEFLEGPCRQSLKKLQDKPWDIIFLDHAKADYLPDLKLCEALKLIAPGTTVIADDMKQPGNPQYSEYVRSPPKAKRNPTLVYDTVITEGIQPSGPAAYKTKDAIEISRCVDGELK</sequence>
<evidence type="ECO:0000256" key="5">
    <source>
        <dbReference type="ARBA" id="ARBA00022939"/>
    </source>
</evidence>
<dbReference type="InterPro" id="IPR029063">
    <property type="entry name" value="SAM-dependent_MTases_sf"/>
</dbReference>
<reference evidence="7 8" key="1">
    <citation type="submission" date="2019-03" db="EMBL/GenBank/DDBJ databases">
        <title>The genome sequence of a newly discovered highly antifungal drug resistant Aspergillus species, Aspergillus tanneri NIH 1004.</title>
        <authorList>
            <person name="Mounaud S."/>
            <person name="Singh I."/>
            <person name="Joardar V."/>
            <person name="Pakala S."/>
            <person name="Pakala S."/>
            <person name="Venepally P."/>
            <person name="Hoover J."/>
            <person name="Nierman W."/>
            <person name="Chung J."/>
            <person name="Losada L."/>
        </authorList>
    </citation>
    <scope>NUCLEOTIDE SEQUENCE [LARGE SCALE GENOMIC DNA]</scope>
    <source>
        <strain evidence="7 8">NIH1004</strain>
    </source>
</reference>
<keyword evidence="4" id="KW-0949">S-adenosyl-L-methionine</keyword>
<dbReference type="InterPro" id="IPR002935">
    <property type="entry name" value="SAM_O-MeTrfase"/>
</dbReference>
<organism evidence="7 8">
    <name type="scientific">Aspergillus tanneri</name>
    <dbReference type="NCBI Taxonomy" id="1220188"/>
    <lineage>
        <taxon>Eukaryota</taxon>
        <taxon>Fungi</taxon>
        <taxon>Dikarya</taxon>
        <taxon>Ascomycota</taxon>
        <taxon>Pezizomycotina</taxon>
        <taxon>Eurotiomycetes</taxon>
        <taxon>Eurotiomycetidae</taxon>
        <taxon>Eurotiales</taxon>
        <taxon>Aspergillaceae</taxon>
        <taxon>Aspergillus</taxon>
        <taxon>Aspergillus subgen. Circumdati</taxon>
    </lineage>
</organism>
<dbReference type="EMBL" id="SOSA01000024">
    <property type="protein sequence ID" value="THC99187.1"/>
    <property type="molecule type" value="Genomic_DNA"/>
</dbReference>
<dbReference type="GO" id="GO:0006584">
    <property type="term" value="P:catecholamine metabolic process"/>
    <property type="evidence" value="ECO:0007669"/>
    <property type="project" value="UniProtKB-KW"/>
</dbReference>
<comment type="similarity">
    <text evidence="6">Belongs to the class I-like SAM-binding methyltransferase superfamily. Cation-dependent O-methyltransferase family.</text>
</comment>
<dbReference type="PANTHER" id="PTHR43836:SF6">
    <property type="entry name" value="PUTATIVE (AFU_ORTHOLOGUE AFUA_2G00150)-RELATED"/>
    <property type="match status" value="1"/>
</dbReference>
<dbReference type="Proteomes" id="UP000308092">
    <property type="component" value="Unassembled WGS sequence"/>
</dbReference>
<dbReference type="VEuPathDB" id="FungiDB:EYZ11_001362"/>
<keyword evidence="8" id="KW-1185">Reference proteome</keyword>
<proteinExistence type="inferred from homology"/>
<evidence type="ECO:0000256" key="2">
    <source>
        <dbReference type="ARBA" id="ARBA00022603"/>
    </source>
</evidence>
<evidence type="ECO:0000256" key="3">
    <source>
        <dbReference type="ARBA" id="ARBA00022679"/>
    </source>
</evidence>
<dbReference type="GO" id="GO:0008171">
    <property type="term" value="F:O-methyltransferase activity"/>
    <property type="evidence" value="ECO:0007669"/>
    <property type="project" value="InterPro"/>
</dbReference>
<keyword evidence="2" id="KW-0489">Methyltransferase</keyword>
<dbReference type="PROSITE" id="PS51682">
    <property type="entry name" value="SAM_OMT_I"/>
    <property type="match status" value="1"/>
</dbReference>
<dbReference type="STRING" id="1220188.A0A4S3JUX0"/>
<name>A0A4S3JUX0_9EURO</name>
<dbReference type="SUPFAM" id="SSF53335">
    <property type="entry name" value="S-adenosyl-L-methionine-dependent methyltransferases"/>
    <property type="match status" value="1"/>
</dbReference>
<dbReference type="GO" id="GO:0032259">
    <property type="term" value="P:methylation"/>
    <property type="evidence" value="ECO:0007669"/>
    <property type="project" value="UniProtKB-KW"/>
</dbReference>
<evidence type="ECO:0000256" key="4">
    <source>
        <dbReference type="ARBA" id="ARBA00022691"/>
    </source>
</evidence>
<evidence type="ECO:0000256" key="1">
    <source>
        <dbReference type="ARBA" id="ARBA00012880"/>
    </source>
</evidence>
<dbReference type="PANTHER" id="PTHR43836">
    <property type="entry name" value="CATECHOL O-METHYLTRANSFERASE 1-RELATED"/>
    <property type="match status" value="1"/>
</dbReference>
<dbReference type="Pfam" id="PF13578">
    <property type="entry name" value="Methyltransf_24"/>
    <property type="match status" value="1"/>
</dbReference>
<dbReference type="AlphaFoldDB" id="A0A4S3JUX0"/>
<accession>A0A4S3JUX0</accession>
<keyword evidence="3" id="KW-0808">Transferase</keyword>
<gene>
    <name evidence="7" type="ORF">EYZ11_001362</name>
</gene>
<evidence type="ECO:0000256" key="6">
    <source>
        <dbReference type="ARBA" id="ARBA00023453"/>
    </source>
</evidence>
<dbReference type="Gene3D" id="3.40.50.150">
    <property type="entry name" value="Vaccinia Virus protein VP39"/>
    <property type="match status" value="1"/>
</dbReference>
<comment type="caution">
    <text evidence="7">The sequence shown here is derived from an EMBL/GenBank/DDBJ whole genome shotgun (WGS) entry which is preliminary data.</text>
</comment>
<dbReference type="EC" id="2.1.1.6" evidence="1"/>
<evidence type="ECO:0000313" key="7">
    <source>
        <dbReference type="EMBL" id="THC99187.1"/>
    </source>
</evidence>
<keyword evidence="5" id="KW-0128">Catecholamine metabolism</keyword>
<evidence type="ECO:0000313" key="8">
    <source>
        <dbReference type="Proteomes" id="UP000308092"/>
    </source>
</evidence>